<organism evidence="2 3">
    <name type="scientific">Candidatus Mediterraneibacter faecigallinarum</name>
    <dbReference type="NCBI Taxonomy" id="2838669"/>
    <lineage>
        <taxon>Bacteria</taxon>
        <taxon>Bacillati</taxon>
        <taxon>Bacillota</taxon>
        <taxon>Clostridia</taxon>
        <taxon>Lachnospirales</taxon>
        <taxon>Lachnospiraceae</taxon>
        <taxon>Mediterraneibacter</taxon>
    </lineage>
</organism>
<evidence type="ECO:0000313" key="2">
    <source>
        <dbReference type="EMBL" id="HJC39787.1"/>
    </source>
</evidence>
<sequence length="368" mass="40347">MRLYRMELYKLMHGKFFLAGLPVILAVLLLYFAFVNVGDERAVVNGKVYTGYEAVRENREITKEFTGPLDDETAEQIIEKYGFPSQVEEYYGGFRDENYLNGFVTEYLGNGYMRSWDDYKVSTELIPVAQTDLGRAAETSGKEIILCYTKGWSVLLDTLQLGMILGSVLILVSVSPVFAEERQCRMSALLFTSEEGRDRDVTAKIAAAFTLTAAVYAAVVLSVFLSVGAVYGLEGGNCMTGIVAGSLNPFSRVTMKPVLSFVLLSLDADALALMSLCAVVLCVSAHYETSFYSVAVSGIVWMIPLLIRILFGGLGYVVMCGTPLFLVMTGVLMDIYSILFIPAAVGTATLIFCTMNGRRAYMLSEGGR</sequence>
<feature type="transmembrane region" description="Helical" evidence="1">
    <location>
        <begin position="12"/>
        <end position="34"/>
    </location>
</feature>
<dbReference type="EMBL" id="DWWK01000199">
    <property type="protein sequence ID" value="HJC39787.1"/>
    <property type="molecule type" value="Genomic_DNA"/>
</dbReference>
<feature type="transmembrane region" description="Helical" evidence="1">
    <location>
        <begin position="159"/>
        <end position="179"/>
    </location>
</feature>
<name>A0A9D2NXK3_9FIRM</name>
<feature type="transmembrane region" description="Helical" evidence="1">
    <location>
        <begin position="205"/>
        <end position="231"/>
    </location>
</feature>
<keyword evidence="1" id="KW-0812">Transmembrane</keyword>
<gene>
    <name evidence="2" type="ORF">H9757_12145</name>
</gene>
<dbReference type="Proteomes" id="UP000823894">
    <property type="component" value="Unassembled WGS sequence"/>
</dbReference>
<feature type="transmembrane region" description="Helical" evidence="1">
    <location>
        <begin position="295"/>
        <end position="318"/>
    </location>
</feature>
<keyword evidence="1" id="KW-1133">Transmembrane helix</keyword>
<comment type="caution">
    <text evidence="2">The sequence shown here is derived from an EMBL/GenBank/DDBJ whole genome shotgun (WGS) entry which is preliminary data.</text>
</comment>
<keyword evidence="1" id="KW-0472">Membrane</keyword>
<evidence type="ECO:0000313" key="3">
    <source>
        <dbReference type="Proteomes" id="UP000823894"/>
    </source>
</evidence>
<reference evidence="2" key="2">
    <citation type="submission" date="2021-04" db="EMBL/GenBank/DDBJ databases">
        <authorList>
            <person name="Gilroy R."/>
        </authorList>
    </citation>
    <scope>NUCLEOTIDE SEQUENCE</scope>
    <source>
        <strain evidence="2">ChiGjej1B1-1692</strain>
    </source>
</reference>
<protein>
    <submittedName>
        <fullName evidence="2">ABC transporter permease</fullName>
    </submittedName>
</protein>
<reference evidence="2" key="1">
    <citation type="journal article" date="2021" name="PeerJ">
        <title>Extensive microbial diversity within the chicken gut microbiome revealed by metagenomics and culture.</title>
        <authorList>
            <person name="Gilroy R."/>
            <person name="Ravi A."/>
            <person name="Getino M."/>
            <person name="Pursley I."/>
            <person name="Horton D.L."/>
            <person name="Alikhan N.F."/>
            <person name="Baker D."/>
            <person name="Gharbi K."/>
            <person name="Hall N."/>
            <person name="Watson M."/>
            <person name="Adriaenssens E.M."/>
            <person name="Foster-Nyarko E."/>
            <person name="Jarju S."/>
            <person name="Secka A."/>
            <person name="Antonio M."/>
            <person name="Oren A."/>
            <person name="Chaudhuri R.R."/>
            <person name="La Ragione R."/>
            <person name="Hildebrand F."/>
            <person name="Pallen M.J."/>
        </authorList>
    </citation>
    <scope>NUCLEOTIDE SEQUENCE</scope>
    <source>
        <strain evidence="2">ChiGjej1B1-1692</strain>
    </source>
</reference>
<feature type="transmembrane region" description="Helical" evidence="1">
    <location>
        <begin position="258"/>
        <end position="283"/>
    </location>
</feature>
<proteinExistence type="predicted"/>
<feature type="transmembrane region" description="Helical" evidence="1">
    <location>
        <begin position="324"/>
        <end position="353"/>
    </location>
</feature>
<accession>A0A9D2NXK3</accession>
<dbReference type="AlphaFoldDB" id="A0A9D2NXK3"/>
<evidence type="ECO:0000256" key="1">
    <source>
        <dbReference type="SAM" id="Phobius"/>
    </source>
</evidence>